<accession>A0A097ET19</accession>
<dbReference type="KEGG" id="lst:LSS_22985"/>
<dbReference type="Proteomes" id="UP000035800">
    <property type="component" value="Chromosome I"/>
</dbReference>
<sequence length="40" mass="4565">MICLSCRLYTLSKKNSQIDPKSFSVENVSSVITEILELKF</sequence>
<name>A0A097ET19_9LEPT</name>
<protein>
    <submittedName>
        <fullName evidence="1">Uncharacterized protein</fullName>
    </submittedName>
</protein>
<proteinExistence type="predicted"/>
<reference evidence="1 2" key="1">
    <citation type="journal article" date="2012" name="Gene">
        <title>Sequence of Leptospira santarosai serovar Shermani genome and prediction of virulence-associated genes.</title>
        <authorList>
            <person name="Chou L.F."/>
            <person name="Chen Y.T."/>
            <person name="Lu C.W."/>
            <person name="Ko Y.C."/>
            <person name="Tang C.Y."/>
            <person name="Pan M.J."/>
            <person name="Tian Y.C."/>
            <person name="Chiu C.H."/>
            <person name="Hung C.C."/>
            <person name="Yang C.W."/>
        </authorList>
    </citation>
    <scope>NUCLEOTIDE SEQUENCE [LARGE SCALE GENOMIC DNA]</scope>
    <source>
        <strain evidence="1">LT 821</strain>
    </source>
</reference>
<organism evidence="1 2">
    <name type="scientific">Leptospira santarosai serovar Shermani str. LT 821</name>
    <dbReference type="NCBI Taxonomy" id="758847"/>
    <lineage>
        <taxon>Bacteria</taxon>
        <taxon>Pseudomonadati</taxon>
        <taxon>Spirochaetota</taxon>
        <taxon>Spirochaetia</taxon>
        <taxon>Leptospirales</taxon>
        <taxon>Leptospiraceae</taxon>
        <taxon>Leptospira</taxon>
    </lineage>
</organism>
<dbReference type="EMBL" id="CP006694">
    <property type="protein sequence ID" value="AIT11055.1"/>
    <property type="molecule type" value="Genomic_DNA"/>
</dbReference>
<gene>
    <name evidence="1" type="ORF">LSS_22985</name>
</gene>
<evidence type="ECO:0000313" key="2">
    <source>
        <dbReference type="Proteomes" id="UP000035800"/>
    </source>
</evidence>
<evidence type="ECO:0000313" key="1">
    <source>
        <dbReference type="EMBL" id="AIT11055.1"/>
    </source>
</evidence>
<dbReference type="AlphaFoldDB" id="A0A097ET19"/>
<dbReference type="STRING" id="758847.LSS_22985"/>
<reference evidence="1 2" key="2">
    <citation type="journal article" date="2014" name="Emerg. Microbes Infect.">
        <title>Potential impact on kidney infection: a whole-genome analysis of Leptospira santarosai serovar Shermani.</title>
        <authorList>
            <person name="Chou L.F."/>
            <person name="Chen T.W."/>
            <person name="Ko Y.C."/>
            <person name="Pan M.J."/>
            <person name="Tian Y.C."/>
            <person name="Chiu C.H."/>
            <person name="Tang P."/>
            <person name="Hung C.C."/>
            <person name="Yang C.W."/>
        </authorList>
    </citation>
    <scope>NUCLEOTIDE SEQUENCE</scope>
    <source>
        <strain evidence="1 2">LT 821</strain>
    </source>
</reference>